<proteinExistence type="predicted"/>
<organism evidence="1 2">
    <name type="scientific">Solanum commersonii</name>
    <name type="common">Commerson's wild potato</name>
    <name type="synonym">Commerson's nightshade</name>
    <dbReference type="NCBI Taxonomy" id="4109"/>
    <lineage>
        <taxon>Eukaryota</taxon>
        <taxon>Viridiplantae</taxon>
        <taxon>Streptophyta</taxon>
        <taxon>Embryophyta</taxon>
        <taxon>Tracheophyta</taxon>
        <taxon>Spermatophyta</taxon>
        <taxon>Magnoliopsida</taxon>
        <taxon>eudicotyledons</taxon>
        <taxon>Gunneridae</taxon>
        <taxon>Pentapetalae</taxon>
        <taxon>asterids</taxon>
        <taxon>lamiids</taxon>
        <taxon>Solanales</taxon>
        <taxon>Solanaceae</taxon>
        <taxon>Solanoideae</taxon>
        <taxon>Solaneae</taxon>
        <taxon>Solanum</taxon>
    </lineage>
</organism>
<comment type="caution">
    <text evidence="1">The sequence shown here is derived from an EMBL/GenBank/DDBJ whole genome shotgun (WGS) entry which is preliminary data.</text>
</comment>
<name>A0A9J5XBB1_SOLCO</name>
<dbReference type="EMBL" id="JACXVP010000009">
    <property type="protein sequence ID" value="KAG5585649.1"/>
    <property type="molecule type" value="Genomic_DNA"/>
</dbReference>
<protein>
    <submittedName>
        <fullName evidence="1">Uncharacterized protein</fullName>
    </submittedName>
</protein>
<evidence type="ECO:0000313" key="2">
    <source>
        <dbReference type="Proteomes" id="UP000824120"/>
    </source>
</evidence>
<dbReference type="OrthoDB" id="1751950at2759"/>
<dbReference type="AlphaFoldDB" id="A0A9J5XBB1"/>
<accession>A0A9J5XBB1</accession>
<sequence length="88" mass="10201">MTDGFSKIQEGHRRRANLNIEHNNIGLPNDNNDKLQITYSTKKVEPITMKTITYTIGILLVMWTEKEVKRMNIIENLQYAIVGKFSYG</sequence>
<gene>
    <name evidence="1" type="ORF">H5410_046083</name>
</gene>
<dbReference type="Proteomes" id="UP000824120">
    <property type="component" value="Chromosome 9"/>
</dbReference>
<keyword evidence="2" id="KW-1185">Reference proteome</keyword>
<evidence type="ECO:0000313" key="1">
    <source>
        <dbReference type="EMBL" id="KAG5585649.1"/>
    </source>
</evidence>
<reference evidence="1 2" key="1">
    <citation type="submission" date="2020-09" db="EMBL/GenBank/DDBJ databases">
        <title>De no assembly of potato wild relative species, Solanum commersonii.</title>
        <authorList>
            <person name="Cho K."/>
        </authorList>
    </citation>
    <scope>NUCLEOTIDE SEQUENCE [LARGE SCALE GENOMIC DNA]</scope>
    <source>
        <strain evidence="1">LZ3.2</strain>
        <tissue evidence="1">Leaf</tissue>
    </source>
</reference>